<keyword evidence="2" id="KW-0472">Membrane</keyword>
<keyword evidence="2" id="KW-0812">Transmembrane</keyword>
<dbReference type="GO" id="GO:0005739">
    <property type="term" value="C:mitochondrion"/>
    <property type="evidence" value="ECO:0007669"/>
    <property type="project" value="TreeGrafter"/>
</dbReference>
<protein>
    <submittedName>
        <fullName evidence="4">Uncharacterized protein</fullName>
    </submittedName>
</protein>
<dbReference type="AlphaFoldDB" id="A0AAD3CGG7"/>
<gene>
    <name evidence="4" type="ORF">CTEN210_01872</name>
</gene>
<evidence type="ECO:0000256" key="3">
    <source>
        <dbReference type="SAM" id="SignalP"/>
    </source>
</evidence>
<evidence type="ECO:0000313" key="4">
    <source>
        <dbReference type="EMBL" id="GFH45398.1"/>
    </source>
</evidence>
<dbReference type="PANTHER" id="PTHR28112:SF1">
    <property type="entry name" value="SRP-INDEPENDENT TARGETING PROTEIN 3"/>
    <property type="match status" value="1"/>
</dbReference>
<dbReference type="EMBL" id="BLLK01000020">
    <property type="protein sequence ID" value="GFH45398.1"/>
    <property type="molecule type" value="Genomic_DNA"/>
</dbReference>
<feature type="compositionally biased region" description="Acidic residues" evidence="1">
    <location>
        <begin position="67"/>
        <end position="105"/>
    </location>
</feature>
<evidence type="ECO:0000256" key="1">
    <source>
        <dbReference type="SAM" id="MobiDB-lite"/>
    </source>
</evidence>
<feature type="chain" id="PRO_5041989276" evidence="3">
    <location>
        <begin position="23"/>
        <end position="376"/>
    </location>
</feature>
<comment type="caution">
    <text evidence="4">The sequence shown here is derived from an EMBL/GenBank/DDBJ whole genome shotgun (WGS) entry which is preliminary data.</text>
</comment>
<keyword evidence="3" id="KW-0732">Signal</keyword>
<name>A0AAD3CGG7_9STRA</name>
<dbReference type="Pfam" id="PF10032">
    <property type="entry name" value="Pho88"/>
    <property type="match status" value="1"/>
</dbReference>
<feature type="region of interest" description="Disordered" evidence="1">
    <location>
        <begin position="57"/>
        <end position="110"/>
    </location>
</feature>
<dbReference type="GO" id="GO:0045047">
    <property type="term" value="P:protein targeting to ER"/>
    <property type="evidence" value="ECO:0007669"/>
    <property type="project" value="InterPro"/>
</dbReference>
<dbReference type="PANTHER" id="PTHR28112">
    <property type="entry name" value="SRP-INDEPENDENT TARGETING PROTEIN 3"/>
    <property type="match status" value="1"/>
</dbReference>
<evidence type="ECO:0000256" key="2">
    <source>
        <dbReference type="SAM" id="Phobius"/>
    </source>
</evidence>
<reference evidence="4 5" key="1">
    <citation type="journal article" date="2021" name="Sci. Rep.">
        <title>The genome of the diatom Chaetoceros tenuissimus carries an ancient integrated fragment of an extant virus.</title>
        <authorList>
            <person name="Hongo Y."/>
            <person name="Kimura K."/>
            <person name="Takaki Y."/>
            <person name="Yoshida Y."/>
            <person name="Baba S."/>
            <person name="Kobayashi G."/>
            <person name="Nagasaki K."/>
            <person name="Hano T."/>
            <person name="Tomaru Y."/>
        </authorList>
    </citation>
    <scope>NUCLEOTIDE SEQUENCE [LARGE SCALE GENOMIC DNA]</scope>
    <source>
        <strain evidence="4 5">NIES-3715</strain>
    </source>
</reference>
<keyword evidence="2" id="KW-1133">Transmembrane helix</keyword>
<feature type="compositionally biased region" description="Acidic residues" evidence="1">
    <location>
        <begin position="317"/>
        <end position="376"/>
    </location>
</feature>
<dbReference type="InterPro" id="IPR012098">
    <property type="entry name" value="SND3_fun"/>
</dbReference>
<feature type="signal peptide" evidence="3">
    <location>
        <begin position="1"/>
        <end position="22"/>
    </location>
</feature>
<sequence length="376" mass="42971">MTRERRNLPILIALAILSLAQCHQLRSLSNINTIIETSNNRNIRRLSFQKEPSPSFLLIPRGGYSESEYDSEDESASEYDEEYDDETSEESSDEYETESESEDEIVSQSKSLSSSVKAKAIKTSEAVEYDEPLSLSSLQDMGVTLAVMLLCNKLDLTNTKIIRYARFAFIAYLVLVQIFIFYVRFKANAIDDDTPITITNPLSNLIPNSGDDNTGGDMVKSIANQFLASETTVKEYDLSQAKSMNNSLLMPMAMLWFLHFKMGQVQPLFFQTANGIKDFIFSPLFQVYVLGRHLERPFKNKRLEEMRKQQEMMNGSNDDDEDDEEVIQNDEEAEDDEVDESSEYDDDSSSEESESSDDEDYSSDDDEYDDEYDEED</sequence>
<feature type="transmembrane region" description="Helical" evidence="2">
    <location>
        <begin position="164"/>
        <end position="183"/>
    </location>
</feature>
<organism evidence="4 5">
    <name type="scientific">Chaetoceros tenuissimus</name>
    <dbReference type="NCBI Taxonomy" id="426638"/>
    <lineage>
        <taxon>Eukaryota</taxon>
        <taxon>Sar</taxon>
        <taxon>Stramenopiles</taxon>
        <taxon>Ochrophyta</taxon>
        <taxon>Bacillariophyta</taxon>
        <taxon>Coscinodiscophyceae</taxon>
        <taxon>Chaetocerotophycidae</taxon>
        <taxon>Chaetocerotales</taxon>
        <taxon>Chaetocerotaceae</taxon>
        <taxon>Chaetoceros</taxon>
    </lineage>
</organism>
<accession>A0AAD3CGG7</accession>
<dbReference type="Proteomes" id="UP001054902">
    <property type="component" value="Unassembled WGS sequence"/>
</dbReference>
<evidence type="ECO:0000313" key="5">
    <source>
        <dbReference type="Proteomes" id="UP001054902"/>
    </source>
</evidence>
<keyword evidence="5" id="KW-1185">Reference proteome</keyword>
<dbReference type="GO" id="GO:0005783">
    <property type="term" value="C:endoplasmic reticulum"/>
    <property type="evidence" value="ECO:0007669"/>
    <property type="project" value="InterPro"/>
</dbReference>
<feature type="region of interest" description="Disordered" evidence="1">
    <location>
        <begin position="309"/>
        <end position="376"/>
    </location>
</feature>
<proteinExistence type="predicted"/>